<gene>
    <name evidence="1" type="ORF">LTRI10_LOCUS34832</name>
</gene>
<dbReference type="PANTHER" id="PTHR48475">
    <property type="entry name" value="RIBONUCLEASE H"/>
    <property type="match status" value="1"/>
</dbReference>
<reference evidence="1 2" key="1">
    <citation type="submission" date="2024-04" db="EMBL/GenBank/DDBJ databases">
        <authorList>
            <person name="Fracassetti M."/>
        </authorList>
    </citation>
    <scope>NUCLEOTIDE SEQUENCE [LARGE SCALE GENOMIC DNA]</scope>
</reference>
<sequence length="125" mass="14879">MELSSYRIQAFHPDENQIELTHDLHLIEERREEALLRLAASKERIVRYYNAKVRNRPVREGKWVLKINFKHIPSHGKFTSPTPQWEGPYKVRKVVGPNTVKLSLPDGQDMSRTWNTMHLRRYFTP</sequence>
<protein>
    <submittedName>
        <fullName evidence="1">Uncharacterized protein</fullName>
    </submittedName>
</protein>
<evidence type="ECO:0000313" key="2">
    <source>
        <dbReference type="Proteomes" id="UP001497516"/>
    </source>
</evidence>
<accession>A0AAV2F7U2</accession>
<dbReference type="EMBL" id="OZ034819">
    <property type="protein sequence ID" value="CAL1394323.1"/>
    <property type="molecule type" value="Genomic_DNA"/>
</dbReference>
<organism evidence="1 2">
    <name type="scientific">Linum trigynum</name>
    <dbReference type="NCBI Taxonomy" id="586398"/>
    <lineage>
        <taxon>Eukaryota</taxon>
        <taxon>Viridiplantae</taxon>
        <taxon>Streptophyta</taxon>
        <taxon>Embryophyta</taxon>
        <taxon>Tracheophyta</taxon>
        <taxon>Spermatophyta</taxon>
        <taxon>Magnoliopsida</taxon>
        <taxon>eudicotyledons</taxon>
        <taxon>Gunneridae</taxon>
        <taxon>Pentapetalae</taxon>
        <taxon>rosids</taxon>
        <taxon>fabids</taxon>
        <taxon>Malpighiales</taxon>
        <taxon>Linaceae</taxon>
        <taxon>Linum</taxon>
    </lineage>
</organism>
<dbReference type="Proteomes" id="UP001497516">
    <property type="component" value="Chromosome 6"/>
</dbReference>
<name>A0AAV2F7U2_9ROSI</name>
<proteinExistence type="predicted"/>
<dbReference type="PANTHER" id="PTHR48475:SF2">
    <property type="entry name" value="RIBONUCLEASE H"/>
    <property type="match status" value="1"/>
</dbReference>
<dbReference type="AlphaFoldDB" id="A0AAV2F7U2"/>
<keyword evidence="2" id="KW-1185">Reference proteome</keyword>
<evidence type="ECO:0000313" key="1">
    <source>
        <dbReference type="EMBL" id="CAL1394323.1"/>
    </source>
</evidence>